<evidence type="ECO:0000259" key="1">
    <source>
        <dbReference type="Pfam" id="PF24969"/>
    </source>
</evidence>
<reference evidence="2 3" key="1">
    <citation type="submission" date="2015-01" db="EMBL/GenBank/DDBJ databases">
        <title>The Genome Sequence of Ochroconis gallopava CBS43764.</title>
        <authorList>
            <consortium name="The Broad Institute Genomics Platform"/>
            <person name="Cuomo C."/>
            <person name="de Hoog S."/>
            <person name="Gorbushina A."/>
            <person name="Stielow B."/>
            <person name="Teixiera M."/>
            <person name="Abouelleil A."/>
            <person name="Chapman S.B."/>
            <person name="Priest M."/>
            <person name="Young S.K."/>
            <person name="Wortman J."/>
            <person name="Nusbaum C."/>
            <person name="Birren B."/>
        </authorList>
    </citation>
    <scope>NUCLEOTIDE SEQUENCE [LARGE SCALE GENOMIC DNA]</scope>
    <source>
        <strain evidence="2 3">CBS 43764</strain>
    </source>
</reference>
<dbReference type="HOGENOM" id="CLU_566446_0_0_1"/>
<proteinExistence type="predicted"/>
<evidence type="ECO:0000313" key="3">
    <source>
        <dbReference type="Proteomes" id="UP000053259"/>
    </source>
</evidence>
<accession>A0A0D1XII3</accession>
<keyword evidence="3" id="KW-1185">Reference proteome</keyword>
<name>A0A0D1XII3_9PEZI</name>
<sequence length="482" mass="54663">MSLKLCHDILFEIASHLDPLDCVRDHDILNPSEALRERQETILSLCLASSSFFDVFGPLLRRVVVDNGSSIRRSKLILHYLENPGEAAQVRGLCVCPSTLVSGNIEPELFAQPVFEQYVSEHDLSFPIRALGILLSLLPNLEALKLSVQVHLNVDHQDLLNLFSKAVTSRSLLPKLKSVSLYYANKSQHGFDPRGIERMLCLPNIDEISARGFYTDKTNLLRAGQWAYLPGLRTSNVTVIRLLSCDVDTVFLDRIVRAAKSLKEFTYQWPSECFAEATFNILQFVSSLSEHRRTLKKITFDASLTRCFDGSGQTIMPIGSFSSFERLEHLEMPAILLTGKRQTLTDFRLTADNPRQDEYGMQLRERTTEEFKTAETRRHADSAWQEIDWDALVGLLPDSTTTLVVQCPNLTSDLVGPAKWLQHFALTRLPHLANLHKVDLSSWSPQHLQVLFEVCGFHNVQHLFATHSCTLKLPDDYIFLRD</sequence>
<dbReference type="VEuPathDB" id="FungiDB:PV09_06619"/>
<dbReference type="InParanoid" id="A0A0D1XII3"/>
<dbReference type="GeneID" id="27314592"/>
<protein>
    <recommendedName>
        <fullName evidence="1">Leucine-rich repeat domain-containing protein</fullName>
    </recommendedName>
</protein>
<feature type="domain" description="Leucine-rich repeat" evidence="1">
    <location>
        <begin position="170"/>
        <end position="337"/>
    </location>
</feature>
<dbReference type="AlphaFoldDB" id="A0A0D1XII3"/>
<evidence type="ECO:0000313" key="2">
    <source>
        <dbReference type="EMBL" id="KIW02131.1"/>
    </source>
</evidence>
<dbReference type="Proteomes" id="UP000053259">
    <property type="component" value="Unassembled WGS sequence"/>
</dbReference>
<dbReference type="EMBL" id="KN847551">
    <property type="protein sequence ID" value="KIW02131.1"/>
    <property type="molecule type" value="Genomic_DNA"/>
</dbReference>
<dbReference type="OrthoDB" id="2520703at2759"/>
<dbReference type="RefSeq" id="XP_016212000.1">
    <property type="nucleotide sequence ID" value="XM_016360288.1"/>
</dbReference>
<dbReference type="STRING" id="253628.A0A0D1XII3"/>
<dbReference type="Pfam" id="PF24969">
    <property type="entry name" value="LRR_15"/>
    <property type="match status" value="1"/>
</dbReference>
<dbReference type="InterPro" id="IPR056867">
    <property type="entry name" value="LRR_15"/>
</dbReference>
<gene>
    <name evidence="2" type="ORF">PV09_06619</name>
</gene>
<organism evidence="2 3">
    <name type="scientific">Verruconis gallopava</name>
    <dbReference type="NCBI Taxonomy" id="253628"/>
    <lineage>
        <taxon>Eukaryota</taxon>
        <taxon>Fungi</taxon>
        <taxon>Dikarya</taxon>
        <taxon>Ascomycota</taxon>
        <taxon>Pezizomycotina</taxon>
        <taxon>Dothideomycetes</taxon>
        <taxon>Pleosporomycetidae</taxon>
        <taxon>Venturiales</taxon>
        <taxon>Sympoventuriaceae</taxon>
        <taxon>Verruconis</taxon>
    </lineage>
</organism>